<gene>
    <name evidence="1" type="ORF">OCU04_013061</name>
</gene>
<proteinExistence type="predicted"/>
<dbReference type="EMBL" id="JAPEIS010000018">
    <property type="protein sequence ID" value="KAJ8057878.1"/>
    <property type="molecule type" value="Genomic_DNA"/>
</dbReference>
<protein>
    <submittedName>
        <fullName evidence="1">Uncharacterized protein</fullName>
    </submittedName>
</protein>
<dbReference type="Proteomes" id="UP001152300">
    <property type="component" value="Unassembled WGS sequence"/>
</dbReference>
<comment type="caution">
    <text evidence="1">The sequence shown here is derived from an EMBL/GenBank/DDBJ whole genome shotgun (WGS) entry which is preliminary data.</text>
</comment>
<accession>A0A9X0A926</accession>
<keyword evidence="2" id="KW-1185">Reference proteome</keyword>
<evidence type="ECO:0000313" key="2">
    <source>
        <dbReference type="Proteomes" id="UP001152300"/>
    </source>
</evidence>
<organism evidence="1 2">
    <name type="scientific">Sclerotinia nivalis</name>
    <dbReference type="NCBI Taxonomy" id="352851"/>
    <lineage>
        <taxon>Eukaryota</taxon>
        <taxon>Fungi</taxon>
        <taxon>Dikarya</taxon>
        <taxon>Ascomycota</taxon>
        <taxon>Pezizomycotina</taxon>
        <taxon>Leotiomycetes</taxon>
        <taxon>Helotiales</taxon>
        <taxon>Sclerotiniaceae</taxon>
        <taxon>Sclerotinia</taxon>
    </lineage>
</organism>
<dbReference type="AlphaFoldDB" id="A0A9X0A926"/>
<name>A0A9X0A926_9HELO</name>
<evidence type="ECO:0000313" key="1">
    <source>
        <dbReference type="EMBL" id="KAJ8057878.1"/>
    </source>
</evidence>
<sequence>MSHKDRLRTKNHPQFPPFDTLDRLLAFSGAEDRCGLSIREEVERRCTTRMGARDWDDLARCVLWEQTSQGPTIYEESPTAPFLA</sequence>
<reference evidence="1" key="1">
    <citation type="submission" date="2022-11" db="EMBL/GenBank/DDBJ databases">
        <title>Genome Resource of Sclerotinia nivalis Strain SnTB1, a Plant Pathogen Isolated from American Ginseng.</title>
        <authorList>
            <person name="Fan S."/>
        </authorList>
    </citation>
    <scope>NUCLEOTIDE SEQUENCE</scope>
    <source>
        <strain evidence="1">SnTB1</strain>
    </source>
</reference>